<evidence type="ECO:0000313" key="2">
    <source>
        <dbReference type="Proteomes" id="UP000006729"/>
    </source>
</evidence>
<comment type="caution">
    <text evidence="1">The sequence shown here is derived from an EMBL/GenBank/DDBJ whole genome shotgun (WGS) entry which is preliminary data.</text>
</comment>
<gene>
    <name evidence="1" type="ORF">POPTR_004G075100v4</name>
</gene>
<evidence type="ECO:0000313" key="1">
    <source>
        <dbReference type="EMBL" id="KAI9396076.1"/>
    </source>
</evidence>
<keyword evidence="2" id="KW-1185">Reference proteome</keyword>
<protein>
    <submittedName>
        <fullName evidence="1">Uncharacterized protein</fullName>
    </submittedName>
</protein>
<organism evidence="1 2">
    <name type="scientific">Populus trichocarpa</name>
    <name type="common">Western balsam poplar</name>
    <name type="synonym">Populus balsamifera subsp. trichocarpa</name>
    <dbReference type="NCBI Taxonomy" id="3694"/>
    <lineage>
        <taxon>Eukaryota</taxon>
        <taxon>Viridiplantae</taxon>
        <taxon>Streptophyta</taxon>
        <taxon>Embryophyta</taxon>
        <taxon>Tracheophyta</taxon>
        <taxon>Spermatophyta</taxon>
        <taxon>Magnoliopsida</taxon>
        <taxon>eudicotyledons</taxon>
        <taxon>Gunneridae</taxon>
        <taxon>Pentapetalae</taxon>
        <taxon>rosids</taxon>
        <taxon>fabids</taxon>
        <taxon>Malpighiales</taxon>
        <taxon>Salicaceae</taxon>
        <taxon>Saliceae</taxon>
        <taxon>Populus</taxon>
    </lineage>
</organism>
<sequence length="615" mass="69898">MTFKQNFKLPLTKKTKILLLTATTGTAALTLYTNTTTTDSFTNKITSPIHAVPRSSRAISTIALTIADYKLSLRNLPVNSDSYYQKLSEVHLRSAKRILKLCEENKGFYVKAGQFVASLKQVPQEYSLMLSSLQDQAVPCSFKDIKQVLQSNLGRDLKNIFLSFDEQPVAAASIAQVHHAILKDHQEVAVKVQYPGLESQMKIDITTMSFLSKSVAWLFPDYRFNWLVTEFREVISSELDFIQEARNSEKTGKNFKNNKFVRIPRVFWELTTCQVLTMQFCWGHKVDDVEFMKETRINPIKVAKALVEIFAEMIFVHGFVHGDPHPGNILVSPEGPNGFTLVILDHGIYKQLDEGFRQDYCQLWKAMILQDTHKIQQLGKGLGVGKYAKYLPVIFLGRTMNSKAILGKGMSDEEKSSLKQELNYLKVDDLFSFMESLPPDFLTILRTDGLLRSVIRKLGAPQNVRLLSYVKYAIRGLSPKLSPESDSSMKVTFSRLRTNASYLQLRLFLAGLQLLFWMEKVKQFLCTLYRKLLLKCLPVSCFYCIIGGRGQPVLRSEAVLDRHNDSLDMTCQVRAKAMINNRGCTNGSNETSSMQINHNRECFLVGQRSILCLLR</sequence>
<dbReference type="EMBL" id="CM009293">
    <property type="protein sequence ID" value="KAI9396076.1"/>
    <property type="molecule type" value="Genomic_DNA"/>
</dbReference>
<accession>A0ACC0T3G0</accession>
<reference evidence="1 2" key="1">
    <citation type="journal article" date="2006" name="Science">
        <title>The genome of black cottonwood, Populus trichocarpa (Torr. &amp; Gray).</title>
        <authorList>
            <person name="Tuskan G.A."/>
            <person name="Difazio S."/>
            <person name="Jansson S."/>
            <person name="Bohlmann J."/>
            <person name="Grigoriev I."/>
            <person name="Hellsten U."/>
            <person name="Putnam N."/>
            <person name="Ralph S."/>
            <person name="Rombauts S."/>
            <person name="Salamov A."/>
            <person name="Schein J."/>
            <person name="Sterck L."/>
            <person name="Aerts A."/>
            <person name="Bhalerao R.R."/>
            <person name="Bhalerao R.P."/>
            <person name="Blaudez D."/>
            <person name="Boerjan W."/>
            <person name="Brun A."/>
            <person name="Brunner A."/>
            <person name="Busov V."/>
            <person name="Campbell M."/>
            <person name="Carlson J."/>
            <person name="Chalot M."/>
            <person name="Chapman J."/>
            <person name="Chen G.L."/>
            <person name="Cooper D."/>
            <person name="Coutinho P.M."/>
            <person name="Couturier J."/>
            <person name="Covert S."/>
            <person name="Cronk Q."/>
            <person name="Cunningham R."/>
            <person name="Davis J."/>
            <person name="Degroeve S."/>
            <person name="Dejardin A."/>
            <person name="Depamphilis C."/>
            <person name="Detter J."/>
            <person name="Dirks B."/>
            <person name="Dubchak I."/>
            <person name="Duplessis S."/>
            <person name="Ehlting J."/>
            <person name="Ellis B."/>
            <person name="Gendler K."/>
            <person name="Goodstein D."/>
            <person name="Gribskov M."/>
            <person name="Grimwood J."/>
            <person name="Groover A."/>
            <person name="Gunter L."/>
            <person name="Hamberger B."/>
            <person name="Heinze B."/>
            <person name="Helariutta Y."/>
            <person name="Henrissat B."/>
            <person name="Holligan D."/>
            <person name="Holt R."/>
            <person name="Huang W."/>
            <person name="Islam-Faridi N."/>
            <person name="Jones S."/>
            <person name="Jones-Rhoades M."/>
            <person name="Jorgensen R."/>
            <person name="Joshi C."/>
            <person name="Kangasjarvi J."/>
            <person name="Karlsson J."/>
            <person name="Kelleher C."/>
            <person name="Kirkpatrick R."/>
            <person name="Kirst M."/>
            <person name="Kohler A."/>
            <person name="Kalluri U."/>
            <person name="Larimer F."/>
            <person name="Leebens-Mack J."/>
            <person name="Leple J.C."/>
            <person name="Locascio P."/>
            <person name="Lou Y."/>
            <person name="Lucas S."/>
            <person name="Martin F."/>
            <person name="Montanini B."/>
            <person name="Napoli C."/>
            <person name="Nelson D.R."/>
            <person name="Nelson C."/>
            <person name="Nieminen K."/>
            <person name="Nilsson O."/>
            <person name="Pereda V."/>
            <person name="Peter G."/>
            <person name="Philippe R."/>
            <person name="Pilate G."/>
            <person name="Poliakov A."/>
            <person name="Razumovskaya J."/>
            <person name="Richardson P."/>
            <person name="Rinaldi C."/>
            <person name="Ritland K."/>
            <person name="Rouze P."/>
            <person name="Ryaboy D."/>
            <person name="Schmutz J."/>
            <person name="Schrader J."/>
            <person name="Segerman B."/>
            <person name="Shin H."/>
            <person name="Siddiqui A."/>
            <person name="Sterky F."/>
            <person name="Terry A."/>
            <person name="Tsai C.J."/>
            <person name="Uberbacher E."/>
            <person name="Unneberg P."/>
            <person name="Vahala J."/>
            <person name="Wall K."/>
            <person name="Wessler S."/>
            <person name="Yang G."/>
            <person name="Yin T."/>
            <person name="Douglas C."/>
            <person name="Marra M."/>
            <person name="Sandberg G."/>
            <person name="Van de Peer Y."/>
            <person name="Rokhsar D."/>
        </authorList>
    </citation>
    <scope>NUCLEOTIDE SEQUENCE [LARGE SCALE GENOMIC DNA]</scope>
    <source>
        <strain evidence="2">cv. Nisqually</strain>
    </source>
</reference>
<name>A0ACC0T3G0_POPTR</name>
<proteinExistence type="predicted"/>
<dbReference type="Proteomes" id="UP000006729">
    <property type="component" value="Chromosome 4"/>
</dbReference>